<dbReference type="EMBL" id="JAAKZX010000213">
    <property type="protein sequence ID" value="NGO47933.1"/>
    <property type="molecule type" value="Genomic_DNA"/>
</dbReference>
<feature type="non-terminal residue" evidence="2">
    <location>
        <position position="87"/>
    </location>
</feature>
<dbReference type="PROSITE" id="PS51257">
    <property type="entry name" value="PROKAR_LIPOPROTEIN"/>
    <property type="match status" value="1"/>
</dbReference>
<proteinExistence type="predicted"/>
<evidence type="ECO:0000313" key="2">
    <source>
        <dbReference type="EMBL" id="NGO47933.1"/>
    </source>
</evidence>
<feature type="compositionally biased region" description="Basic and acidic residues" evidence="1">
    <location>
        <begin position="38"/>
        <end position="53"/>
    </location>
</feature>
<organism evidence="2 3">
    <name type="scientific">Streptomyces ureilyticus</name>
    <dbReference type="NCBI Taxonomy" id="1775131"/>
    <lineage>
        <taxon>Bacteria</taxon>
        <taxon>Bacillati</taxon>
        <taxon>Actinomycetota</taxon>
        <taxon>Actinomycetes</taxon>
        <taxon>Kitasatosporales</taxon>
        <taxon>Streptomycetaceae</taxon>
        <taxon>Streptomyces</taxon>
    </lineage>
</organism>
<keyword evidence="3" id="KW-1185">Reference proteome</keyword>
<dbReference type="Proteomes" id="UP001518140">
    <property type="component" value="Unassembled WGS sequence"/>
</dbReference>
<evidence type="ECO:0000256" key="1">
    <source>
        <dbReference type="SAM" id="MobiDB-lite"/>
    </source>
</evidence>
<reference evidence="2 3" key="1">
    <citation type="submission" date="2020-02" db="EMBL/GenBank/DDBJ databases">
        <title>Whole-genome analyses of novel actinobacteria.</title>
        <authorList>
            <person name="Sahin N."/>
            <person name="Tokatli A."/>
        </authorList>
    </citation>
    <scope>NUCLEOTIDE SEQUENCE [LARGE SCALE GENOMIC DNA]</scope>
    <source>
        <strain evidence="2 3">YC419</strain>
    </source>
</reference>
<protein>
    <submittedName>
        <fullName evidence="2">Polysaccharide deacetylase family protein</fullName>
    </submittedName>
</protein>
<evidence type="ECO:0000313" key="3">
    <source>
        <dbReference type="Proteomes" id="UP001518140"/>
    </source>
</evidence>
<name>A0ABX0E5V8_9ACTN</name>
<accession>A0ABX0E5V8</accession>
<feature type="region of interest" description="Disordered" evidence="1">
    <location>
        <begin position="33"/>
        <end position="60"/>
    </location>
</feature>
<gene>
    <name evidence="2" type="ORF">G6048_39605</name>
</gene>
<comment type="caution">
    <text evidence="2">The sequence shown here is derived from an EMBL/GenBank/DDBJ whole genome shotgun (WGS) entry which is preliminary data.</text>
</comment>
<sequence length="87" mass="9126">MRSVRQDGKAGFRRALATAVLTSALLAAGATGCARPVDPAERPDRLDRLDKKATSTARAHSLPAATYRRWGLAAPLAPAPEPPARPA</sequence>